<name>A0ACC0B2A4_CATRO</name>
<keyword evidence="2" id="KW-1185">Reference proteome</keyword>
<evidence type="ECO:0000313" key="1">
    <source>
        <dbReference type="EMBL" id="KAI5666781.1"/>
    </source>
</evidence>
<dbReference type="EMBL" id="CM044704">
    <property type="protein sequence ID" value="KAI5666781.1"/>
    <property type="molecule type" value="Genomic_DNA"/>
</dbReference>
<organism evidence="1 2">
    <name type="scientific">Catharanthus roseus</name>
    <name type="common">Madagascar periwinkle</name>
    <name type="synonym">Vinca rosea</name>
    <dbReference type="NCBI Taxonomy" id="4058"/>
    <lineage>
        <taxon>Eukaryota</taxon>
        <taxon>Viridiplantae</taxon>
        <taxon>Streptophyta</taxon>
        <taxon>Embryophyta</taxon>
        <taxon>Tracheophyta</taxon>
        <taxon>Spermatophyta</taxon>
        <taxon>Magnoliopsida</taxon>
        <taxon>eudicotyledons</taxon>
        <taxon>Gunneridae</taxon>
        <taxon>Pentapetalae</taxon>
        <taxon>asterids</taxon>
        <taxon>lamiids</taxon>
        <taxon>Gentianales</taxon>
        <taxon>Apocynaceae</taxon>
        <taxon>Rauvolfioideae</taxon>
        <taxon>Vinceae</taxon>
        <taxon>Catharanthinae</taxon>
        <taxon>Catharanthus</taxon>
    </lineage>
</organism>
<sequence length="160" mass="18360">MFSIEKTIIVVEIIIFVAFVLLMHWCASIIPSSQSYLVTFPQFSSRGRRWEAGNQRNSEAEAGPESGSRPEIVLTIYKEPMEGSQSGGSARPVREKDECSICFSGSEDEKLSLWTVLPKCNHRFHFDCIRIWLEINKTCPLCRDIDIKIKMSWNCYNSPY</sequence>
<gene>
    <name evidence="1" type="ORF">M9H77_16634</name>
</gene>
<comment type="caution">
    <text evidence="1">The sequence shown here is derived from an EMBL/GenBank/DDBJ whole genome shotgun (WGS) entry which is preliminary data.</text>
</comment>
<accession>A0ACC0B2A4</accession>
<reference evidence="2" key="1">
    <citation type="journal article" date="2023" name="Nat. Plants">
        <title>Single-cell RNA sequencing provides a high-resolution roadmap for understanding the multicellular compartmentation of specialized metabolism.</title>
        <authorList>
            <person name="Sun S."/>
            <person name="Shen X."/>
            <person name="Li Y."/>
            <person name="Li Y."/>
            <person name="Wang S."/>
            <person name="Li R."/>
            <person name="Zhang H."/>
            <person name="Shen G."/>
            <person name="Guo B."/>
            <person name="Wei J."/>
            <person name="Xu J."/>
            <person name="St-Pierre B."/>
            <person name="Chen S."/>
            <person name="Sun C."/>
        </authorList>
    </citation>
    <scope>NUCLEOTIDE SEQUENCE [LARGE SCALE GENOMIC DNA]</scope>
</reference>
<dbReference type="Proteomes" id="UP001060085">
    <property type="component" value="Linkage Group LG04"/>
</dbReference>
<protein>
    <submittedName>
        <fullName evidence="1">Uncharacterized protein</fullName>
    </submittedName>
</protein>
<proteinExistence type="predicted"/>
<evidence type="ECO:0000313" key="2">
    <source>
        <dbReference type="Proteomes" id="UP001060085"/>
    </source>
</evidence>